<dbReference type="OrthoDB" id="48775at2"/>
<dbReference type="Pfam" id="PF01381">
    <property type="entry name" value="HTH_3"/>
    <property type="match status" value="1"/>
</dbReference>
<gene>
    <name evidence="3" type="ordered locus">Daud_0777</name>
</gene>
<dbReference type="PROSITE" id="PS50943">
    <property type="entry name" value="HTH_CROC1"/>
    <property type="match status" value="1"/>
</dbReference>
<evidence type="ECO:0000313" key="4">
    <source>
        <dbReference type="Proteomes" id="UP000008544"/>
    </source>
</evidence>
<proteinExistence type="predicted"/>
<dbReference type="PANTHER" id="PTHR46558">
    <property type="entry name" value="TRACRIPTIONAL REGULATORY PROTEIN-RELATED-RELATED"/>
    <property type="match status" value="1"/>
</dbReference>
<keyword evidence="4" id="KW-1185">Reference proteome</keyword>
<evidence type="ECO:0000256" key="1">
    <source>
        <dbReference type="ARBA" id="ARBA00023125"/>
    </source>
</evidence>
<organism evidence="3 4">
    <name type="scientific">Desulforudis audaxviator (strain MP104C)</name>
    <dbReference type="NCBI Taxonomy" id="477974"/>
    <lineage>
        <taxon>Bacteria</taxon>
        <taxon>Bacillati</taxon>
        <taxon>Bacillota</taxon>
        <taxon>Clostridia</taxon>
        <taxon>Thermoanaerobacterales</taxon>
        <taxon>Candidatus Desulforudaceae</taxon>
        <taxon>Candidatus Desulforudis</taxon>
    </lineage>
</organism>
<evidence type="ECO:0000313" key="3">
    <source>
        <dbReference type="EMBL" id="ACA59299.1"/>
    </source>
</evidence>
<dbReference type="eggNOG" id="COG1476">
    <property type="taxonomic scope" value="Bacteria"/>
</dbReference>
<sequence length="83" mass="9194">MTQIRVSLRSVRLRAGLTQAELARRVGISRTAYTNIEKGHKHPSLVTALRIARVLNEHVEDLFADEFPDGQLVKVGTGVRSSV</sequence>
<dbReference type="STRING" id="477974.Daud_0777"/>
<dbReference type="RefSeq" id="WP_012301885.1">
    <property type="nucleotide sequence ID" value="NC_010424.1"/>
</dbReference>
<dbReference type="EMBL" id="CP000860">
    <property type="protein sequence ID" value="ACA59299.1"/>
    <property type="molecule type" value="Genomic_DNA"/>
</dbReference>
<feature type="domain" description="HTH cro/C1-type" evidence="2">
    <location>
        <begin position="8"/>
        <end position="62"/>
    </location>
</feature>
<reference evidence="4" key="1">
    <citation type="submission" date="2007-10" db="EMBL/GenBank/DDBJ databases">
        <title>Complete sequence of chromosome of Desulforudis audaxviator MP104C.</title>
        <authorList>
            <person name="Copeland A."/>
            <person name="Lucas S."/>
            <person name="Lapidus A."/>
            <person name="Barry K."/>
            <person name="Glavina del Rio T."/>
            <person name="Dalin E."/>
            <person name="Tice H."/>
            <person name="Bruce D."/>
            <person name="Pitluck S."/>
            <person name="Lowry S.R."/>
            <person name="Larimer F."/>
            <person name="Land M.L."/>
            <person name="Hauser L."/>
            <person name="Kyrpides N."/>
            <person name="Ivanova N.N."/>
            <person name="Richardson P."/>
        </authorList>
    </citation>
    <scope>NUCLEOTIDE SEQUENCE [LARGE SCALE GENOMIC DNA]</scope>
    <source>
        <strain evidence="4">MP104C</strain>
    </source>
</reference>
<dbReference type="InterPro" id="IPR001387">
    <property type="entry name" value="Cro/C1-type_HTH"/>
</dbReference>
<dbReference type="GO" id="GO:0003677">
    <property type="term" value="F:DNA binding"/>
    <property type="evidence" value="ECO:0007669"/>
    <property type="project" value="UniProtKB-KW"/>
</dbReference>
<dbReference type="SMART" id="SM00530">
    <property type="entry name" value="HTH_XRE"/>
    <property type="match status" value="1"/>
</dbReference>
<dbReference type="KEGG" id="dau:Daud_0777"/>
<dbReference type="InterPro" id="IPR010982">
    <property type="entry name" value="Lambda_DNA-bd_dom_sf"/>
</dbReference>
<dbReference type="Proteomes" id="UP000008544">
    <property type="component" value="Chromosome"/>
</dbReference>
<dbReference type="CDD" id="cd00093">
    <property type="entry name" value="HTH_XRE"/>
    <property type="match status" value="1"/>
</dbReference>
<dbReference type="SUPFAM" id="SSF47413">
    <property type="entry name" value="lambda repressor-like DNA-binding domains"/>
    <property type="match status" value="1"/>
</dbReference>
<dbReference type="HOGENOM" id="CLU_066192_44_5_9"/>
<dbReference type="PANTHER" id="PTHR46558:SF4">
    <property type="entry name" value="DNA-BIDING PHAGE PROTEIN"/>
    <property type="match status" value="1"/>
</dbReference>
<keyword evidence="1" id="KW-0238">DNA-binding</keyword>
<evidence type="ECO:0000259" key="2">
    <source>
        <dbReference type="PROSITE" id="PS50943"/>
    </source>
</evidence>
<accession>B1I2T0</accession>
<dbReference type="Gene3D" id="1.10.260.40">
    <property type="entry name" value="lambda repressor-like DNA-binding domains"/>
    <property type="match status" value="1"/>
</dbReference>
<reference evidence="3 4" key="2">
    <citation type="journal article" date="2008" name="Science">
        <title>Environmental genomics reveals a single-species ecosystem deep within Earth.</title>
        <authorList>
            <person name="Chivian D."/>
            <person name="Brodie E.L."/>
            <person name="Alm E.J."/>
            <person name="Culley D.E."/>
            <person name="Dehal P.S."/>
            <person name="Desantis T.Z."/>
            <person name="Gihring T.M."/>
            <person name="Lapidus A."/>
            <person name="Lin L.H."/>
            <person name="Lowry S.R."/>
            <person name="Moser D.P."/>
            <person name="Richardson P.M."/>
            <person name="Southam G."/>
            <person name="Wanger G."/>
            <person name="Pratt L.M."/>
            <person name="Andersen G.L."/>
            <person name="Hazen T.C."/>
            <person name="Brockman F.J."/>
            <person name="Arkin A.P."/>
            <person name="Onstott T.C."/>
        </authorList>
    </citation>
    <scope>NUCLEOTIDE SEQUENCE [LARGE SCALE GENOMIC DNA]</scope>
    <source>
        <strain evidence="3 4">MP104C</strain>
    </source>
</reference>
<protein>
    <submittedName>
        <fullName evidence="3">Transcriptional regulator, XRE family</fullName>
    </submittedName>
</protein>
<name>B1I2T0_DESAP</name>
<dbReference type="AlphaFoldDB" id="B1I2T0"/>